<organism evidence="1 2">
    <name type="scientific">Candidatus Thiothrix singaporensis</name>
    <dbReference type="NCBI Taxonomy" id="2799669"/>
    <lineage>
        <taxon>Bacteria</taxon>
        <taxon>Pseudomonadati</taxon>
        <taxon>Pseudomonadota</taxon>
        <taxon>Gammaproteobacteria</taxon>
        <taxon>Thiotrichales</taxon>
        <taxon>Thiotrichaceae</taxon>
        <taxon>Thiothrix</taxon>
    </lineage>
</organism>
<proteinExistence type="predicted"/>
<sequence>MRFEIYLSIEGNCFDPVKFNGTLDKSIAGDVIHRQKIGGNRLNSDSALIYWRSTPCEVSDAEYPEDKLLKLVDSLTVDVQDLLKTMSVNVSVNIVEYRMQQILQGECISLLSNKGRRSNKRKCGYGYCPRHDII</sequence>
<dbReference type="KEGG" id="this:HZT40_01555"/>
<dbReference type="EMBL" id="CP059265">
    <property type="protein sequence ID" value="QLQ30520.1"/>
    <property type="molecule type" value="Genomic_DNA"/>
</dbReference>
<keyword evidence="2" id="KW-1185">Reference proteome</keyword>
<evidence type="ECO:0000313" key="1">
    <source>
        <dbReference type="EMBL" id="QLQ30520.1"/>
    </source>
</evidence>
<accession>A0A7L6AN71</accession>
<name>A0A7L6AN71_9GAMM</name>
<reference evidence="1" key="1">
    <citation type="submission" date="2020-06" db="EMBL/GenBank/DDBJ databases">
        <title>Analysis procedures for assessing recovery of high quality, complete, closed genomes from Nanopore long read metagenome sequencing.</title>
        <authorList>
            <person name="Bessarab I."/>
            <person name="Arumugam K."/>
            <person name="Haryono M."/>
            <person name="Liu X."/>
            <person name="Roy S."/>
            <person name="Zuniga-Montanez R.E."/>
            <person name="Qiu G."/>
            <person name="Drautz-Moses D.I."/>
            <person name="Law Y.Y."/>
            <person name="Wuertz S."/>
            <person name="Lauro F.M."/>
            <person name="Huson D.H."/>
            <person name="Williams R.B."/>
        </authorList>
    </citation>
    <scope>NUCLEOTIDE SEQUENCE [LARGE SCALE GENOMIC DNA]</scope>
    <source>
        <strain evidence="1">SSD2</strain>
    </source>
</reference>
<protein>
    <submittedName>
        <fullName evidence="1">Uncharacterized protein</fullName>
    </submittedName>
</protein>
<evidence type="ECO:0000313" key="2">
    <source>
        <dbReference type="Proteomes" id="UP000510621"/>
    </source>
</evidence>
<gene>
    <name evidence="1" type="ORF">HZT40_01555</name>
</gene>
<dbReference type="Proteomes" id="UP000510621">
    <property type="component" value="Chromosome"/>
</dbReference>
<dbReference type="AlphaFoldDB" id="A0A7L6AN71"/>